<protein>
    <recommendedName>
        <fullName evidence="2">PepSY domain-containing protein</fullName>
    </recommendedName>
</protein>
<gene>
    <name evidence="3" type="ORF">GCM10011332_24070</name>
</gene>
<feature type="chain" id="PRO_5037665753" description="PepSY domain-containing protein" evidence="1">
    <location>
        <begin position="25"/>
        <end position="167"/>
    </location>
</feature>
<evidence type="ECO:0000259" key="2">
    <source>
        <dbReference type="Pfam" id="PF13670"/>
    </source>
</evidence>
<feature type="domain" description="PepSY" evidence="2">
    <location>
        <begin position="10"/>
        <end position="85"/>
    </location>
</feature>
<accession>A0A917C433</accession>
<keyword evidence="4" id="KW-1185">Reference proteome</keyword>
<dbReference type="Proteomes" id="UP000632498">
    <property type="component" value="Unassembled WGS sequence"/>
</dbReference>
<reference evidence="3" key="1">
    <citation type="journal article" date="2014" name="Int. J. Syst. Evol. Microbiol.">
        <title>Complete genome sequence of Corynebacterium casei LMG S-19264T (=DSM 44701T), isolated from a smear-ripened cheese.</title>
        <authorList>
            <consortium name="US DOE Joint Genome Institute (JGI-PGF)"/>
            <person name="Walter F."/>
            <person name="Albersmeier A."/>
            <person name="Kalinowski J."/>
            <person name="Ruckert C."/>
        </authorList>
    </citation>
    <scope>NUCLEOTIDE SEQUENCE</scope>
    <source>
        <strain evidence="3">CGMCC 1.15254</strain>
    </source>
</reference>
<reference evidence="3" key="2">
    <citation type="submission" date="2020-09" db="EMBL/GenBank/DDBJ databases">
        <authorList>
            <person name="Sun Q."/>
            <person name="Zhou Y."/>
        </authorList>
    </citation>
    <scope>NUCLEOTIDE SEQUENCE</scope>
    <source>
        <strain evidence="3">CGMCC 1.15254</strain>
    </source>
</reference>
<organism evidence="3 4">
    <name type="scientific">Terasakiella brassicae</name>
    <dbReference type="NCBI Taxonomy" id="1634917"/>
    <lineage>
        <taxon>Bacteria</taxon>
        <taxon>Pseudomonadati</taxon>
        <taxon>Pseudomonadota</taxon>
        <taxon>Alphaproteobacteria</taxon>
        <taxon>Rhodospirillales</taxon>
        <taxon>Terasakiellaceae</taxon>
        <taxon>Terasakiella</taxon>
    </lineage>
</organism>
<proteinExistence type="predicted"/>
<dbReference type="RefSeq" id="WP_188665486.1">
    <property type="nucleotide sequence ID" value="NZ_BMHV01000017.1"/>
</dbReference>
<keyword evidence="1" id="KW-0732">Signal</keyword>
<dbReference type="InterPro" id="IPR025711">
    <property type="entry name" value="PepSY"/>
</dbReference>
<feature type="signal peptide" evidence="1">
    <location>
        <begin position="1"/>
        <end position="24"/>
    </location>
</feature>
<evidence type="ECO:0000256" key="1">
    <source>
        <dbReference type="SAM" id="SignalP"/>
    </source>
</evidence>
<sequence length="167" mass="18811">MKPMIRNSMIAALALAALSTQAYSSENVPTYKSDTLTSFKTVIELVQKQGYGDIYEIESEYGFIKAKVRNANGDRIKLAIVPETQVVKVLEKKHKKNKTQYAGIPAHISLDQALNILGEQGYTTIEEIGLEKGRYEVEIRDQNGQKQEIILDAQTGQVLSQWNTFFR</sequence>
<dbReference type="EMBL" id="BMHV01000017">
    <property type="protein sequence ID" value="GGF69075.1"/>
    <property type="molecule type" value="Genomic_DNA"/>
</dbReference>
<evidence type="ECO:0000313" key="3">
    <source>
        <dbReference type="EMBL" id="GGF69075.1"/>
    </source>
</evidence>
<dbReference type="AlphaFoldDB" id="A0A917C433"/>
<comment type="caution">
    <text evidence="3">The sequence shown here is derived from an EMBL/GenBank/DDBJ whole genome shotgun (WGS) entry which is preliminary data.</text>
</comment>
<dbReference type="Pfam" id="PF13670">
    <property type="entry name" value="PepSY_2"/>
    <property type="match status" value="2"/>
</dbReference>
<feature type="domain" description="PepSY" evidence="2">
    <location>
        <begin position="109"/>
        <end position="161"/>
    </location>
</feature>
<name>A0A917C433_9PROT</name>
<evidence type="ECO:0000313" key="4">
    <source>
        <dbReference type="Proteomes" id="UP000632498"/>
    </source>
</evidence>
<dbReference type="Gene3D" id="3.10.450.40">
    <property type="match status" value="1"/>
</dbReference>